<comment type="caution">
    <text evidence="1">The sequence shown here is derived from an EMBL/GenBank/DDBJ whole genome shotgun (WGS) entry which is preliminary data.</text>
</comment>
<dbReference type="AlphaFoldDB" id="A0A8S0YLM9"/>
<evidence type="ECO:0000313" key="1">
    <source>
        <dbReference type="EMBL" id="CAB3219996.1"/>
    </source>
</evidence>
<keyword evidence="2" id="KW-1185">Reference proteome</keyword>
<dbReference type="EMBL" id="CADEBC010000021">
    <property type="protein sequence ID" value="CAB3219996.1"/>
    <property type="molecule type" value="Genomic_DNA"/>
</dbReference>
<dbReference type="Proteomes" id="UP000494106">
    <property type="component" value="Unassembled WGS sequence"/>
</dbReference>
<sequence length="126" mass="14145">MKTLLLNYITIQNDDLRLALFDKLGSIAKKKNLNQNFMGLCAKQTRNSEKFCFTLYSRRASSCPSGPQVRWRAPPSPTSPHSSVVLDGDARLSIAILKTINFVEIGHLSIVYKLYGALRNLCNEID</sequence>
<gene>
    <name evidence="1" type="ORF">APLA_LOCUS115</name>
</gene>
<protein>
    <submittedName>
        <fullName evidence="1">Uncharacterized protein</fullName>
    </submittedName>
</protein>
<dbReference type="OrthoDB" id="6141723at2759"/>
<evidence type="ECO:0000313" key="2">
    <source>
        <dbReference type="Proteomes" id="UP000494106"/>
    </source>
</evidence>
<reference evidence="1 2" key="1">
    <citation type="submission" date="2020-04" db="EMBL/GenBank/DDBJ databases">
        <authorList>
            <person name="Wallbank WR R."/>
            <person name="Pardo Diaz C."/>
            <person name="Kozak K."/>
            <person name="Martin S."/>
            <person name="Jiggins C."/>
            <person name="Moest M."/>
            <person name="Warren A I."/>
            <person name="Byers J.R.P. K."/>
            <person name="Montejo-Kovacevich G."/>
            <person name="Yen C E."/>
        </authorList>
    </citation>
    <scope>NUCLEOTIDE SEQUENCE [LARGE SCALE GENOMIC DNA]</scope>
</reference>
<organism evidence="1 2">
    <name type="scientific">Arctia plantaginis</name>
    <name type="common">Wood tiger moth</name>
    <name type="synonym">Phalaena plantaginis</name>
    <dbReference type="NCBI Taxonomy" id="874455"/>
    <lineage>
        <taxon>Eukaryota</taxon>
        <taxon>Metazoa</taxon>
        <taxon>Ecdysozoa</taxon>
        <taxon>Arthropoda</taxon>
        <taxon>Hexapoda</taxon>
        <taxon>Insecta</taxon>
        <taxon>Pterygota</taxon>
        <taxon>Neoptera</taxon>
        <taxon>Endopterygota</taxon>
        <taxon>Lepidoptera</taxon>
        <taxon>Glossata</taxon>
        <taxon>Ditrysia</taxon>
        <taxon>Noctuoidea</taxon>
        <taxon>Erebidae</taxon>
        <taxon>Arctiinae</taxon>
        <taxon>Arctia</taxon>
    </lineage>
</organism>
<name>A0A8S0YLM9_ARCPL</name>
<proteinExistence type="predicted"/>
<accession>A0A8S0YLM9</accession>